<dbReference type="Proteomes" id="UP001295684">
    <property type="component" value="Unassembled WGS sequence"/>
</dbReference>
<evidence type="ECO:0000313" key="4">
    <source>
        <dbReference type="Proteomes" id="UP001295684"/>
    </source>
</evidence>
<feature type="compositionally biased region" description="Polar residues" evidence="1">
    <location>
        <begin position="249"/>
        <end position="258"/>
    </location>
</feature>
<accession>A0AAD1U9M3</accession>
<keyword evidence="4" id="KW-1185">Reference proteome</keyword>
<feature type="compositionally biased region" description="Acidic residues" evidence="1">
    <location>
        <begin position="176"/>
        <end position="185"/>
    </location>
</feature>
<dbReference type="InterPro" id="IPR053793">
    <property type="entry name" value="PB1-like"/>
</dbReference>
<proteinExistence type="predicted"/>
<feature type="compositionally biased region" description="Basic and acidic residues" evidence="1">
    <location>
        <begin position="229"/>
        <end position="248"/>
    </location>
</feature>
<feature type="region of interest" description="Disordered" evidence="1">
    <location>
        <begin position="175"/>
        <end position="259"/>
    </location>
</feature>
<dbReference type="SUPFAM" id="SSF54277">
    <property type="entry name" value="CAD &amp; PB1 domains"/>
    <property type="match status" value="1"/>
</dbReference>
<feature type="region of interest" description="Disordered" evidence="1">
    <location>
        <begin position="108"/>
        <end position="131"/>
    </location>
</feature>
<reference evidence="3" key="1">
    <citation type="submission" date="2023-07" db="EMBL/GenBank/DDBJ databases">
        <authorList>
            <consortium name="AG Swart"/>
            <person name="Singh M."/>
            <person name="Singh A."/>
            <person name="Seah K."/>
            <person name="Emmerich C."/>
        </authorList>
    </citation>
    <scope>NUCLEOTIDE SEQUENCE</scope>
    <source>
        <strain evidence="3">DP1</strain>
    </source>
</reference>
<feature type="compositionally biased region" description="Polar residues" evidence="1">
    <location>
        <begin position="111"/>
        <end position="124"/>
    </location>
</feature>
<evidence type="ECO:0000259" key="2">
    <source>
        <dbReference type="PROSITE" id="PS51745"/>
    </source>
</evidence>
<dbReference type="AlphaFoldDB" id="A0AAD1U9M3"/>
<dbReference type="Gene3D" id="3.10.20.90">
    <property type="entry name" value="Phosphatidylinositol 3-kinase Catalytic Subunit, Chain A, domain 1"/>
    <property type="match status" value="1"/>
</dbReference>
<feature type="compositionally biased region" description="Polar residues" evidence="1">
    <location>
        <begin position="210"/>
        <end position="225"/>
    </location>
</feature>
<evidence type="ECO:0000256" key="1">
    <source>
        <dbReference type="SAM" id="MobiDB-lite"/>
    </source>
</evidence>
<comment type="caution">
    <text evidence="3">The sequence shown here is derived from an EMBL/GenBank/DDBJ whole genome shotgun (WGS) entry which is preliminary data.</text>
</comment>
<gene>
    <name evidence="3" type="ORF">ECRASSUSDP1_LOCUS5923</name>
</gene>
<dbReference type="Pfam" id="PF00564">
    <property type="entry name" value="PB1"/>
    <property type="match status" value="1"/>
</dbReference>
<dbReference type="EMBL" id="CAMPGE010005733">
    <property type="protein sequence ID" value="CAI2364578.1"/>
    <property type="molecule type" value="Genomic_DNA"/>
</dbReference>
<feature type="domain" description="PB1" evidence="2">
    <location>
        <begin position="8"/>
        <end position="100"/>
    </location>
</feature>
<name>A0AAD1U9M3_EUPCR</name>
<dbReference type="InterPro" id="IPR000270">
    <property type="entry name" value="PB1_dom"/>
</dbReference>
<protein>
    <recommendedName>
        <fullName evidence="2">PB1 domain-containing protein</fullName>
    </recommendedName>
</protein>
<sequence>MSLNQGEKSQHKSIKEGPSGCKFKLVRGTDIRRLKNPVNDMNQLKQSVEKSYGASLSSERLKYYYYDSDDDRIDISDDEELEEAMNHCKSKCLKIYVQNYDISKDPFFQSLEPSKSDGNTGPSTENRKGDRKMSDFAFSAKSCEFESLSSSAANRKHSNFEEYKRAFDSIQNTISCEEDSEEESDSFARLETSECKETGTQEVKSDDLTIKNTQDLSTSYQSNKVPQRKNTETEEHHAKLEEDKKDFRSNSLPRSSHPTKLDAFELADCTVPRISKELQQHLQSEEFRQLKNDWQFQVKAEKCFDKEDNRRRYTGLDKVYSKIRVASGNQEERAKLAIVEESDTKFSNDDVILCKKGSLISKSWIVKNVGCTLWPKNVRLKAQDKYKNLVVPMILDRLNPGDKMILTVNYQIPEYFEEENDVHYITLNLYSKGFGDFGMKLILSFNVDDDLFDLKCKVEGKQKYIERVKMTNL</sequence>
<feature type="region of interest" description="Disordered" evidence="1">
    <location>
        <begin position="1"/>
        <end position="21"/>
    </location>
</feature>
<feature type="compositionally biased region" description="Basic and acidic residues" evidence="1">
    <location>
        <begin position="186"/>
        <end position="209"/>
    </location>
</feature>
<evidence type="ECO:0000313" key="3">
    <source>
        <dbReference type="EMBL" id="CAI2364578.1"/>
    </source>
</evidence>
<dbReference type="PROSITE" id="PS51745">
    <property type="entry name" value="PB1"/>
    <property type="match status" value="1"/>
</dbReference>
<organism evidence="3 4">
    <name type="scientific">Euplotes crassus</name>
    <dbReference type="NCBI Taxonomy" id="5936"/>
    <lineage>
        <taxon>Eukaryota</taxon>
        <taxon>Sar</taxon>
        <taxon>Alveolata</taxon>
        <taxon>Ciliophora</taxon>
        <taxon>Intramacronucleata</taxon>
        <taxon>Spirotrichea</taxon>
        <taxon>Hypotrichia</taxon>
        <taxon>Euplotida</taxon>
        <taxon>Euplotidae</taxon>
        <taxon>Moneuplotes</taxon>
    </lineage>
</organism>